<evidence type="ECO:0000313" key="4">
    <source>
        <dbReference type="EMBL" id="KAF6803483.1"/>
    </source>
</evidence>
<dbReference type="InterPro" id="IPR036770">
    <property type="entry name" value="Ankyrin_rpt-contain_sf"/>
</dbReference>
<dbReference type="AlphaFoldDB" id="A0A8H6IZQ8"/>
<feature type="repeat" description="ANK" evidence="3">
    <location>
        <begin position="170"/>
        <end position="197"/>
    </location>
</feature>
<evidence type="ECO:0008006" key="6">
    <source>
        <dbReference type="Google" id="ProtNLM"/>
    </source>
</evidence>
<evidence type="ECO:0000256" key="3">
    <source>
        <dbReference type="PROSITE-ProRule" id="PRU00023"/>
    </source>
</evidence>
<dbReference type="PANTHER" id="PTHR24189:SF50">
    <property type="entry name" value="ANKYRIN REPEAT AND SOCS BOX PROTEIN 2"/>
    <property type="match status" value="1"/>
</dbReference>
<dbReference type="PROSITE" id="PS50297">
    <property type="entry name" value="ANK_REP_REGION"/>
    <property type="match status" value="2"/>
</dbReference>
<dbReference type="Proteomes" id="UP000639643">
    <property type="component" value="Unassembled WGS sequence"/>
</dbReference>
<dbReference type="SUPFAM" id="SSF48403">
    <property type="entry name" value="Ankyrin repeat"/>
    <property type="match status" value="1"/>
</dbReference>
<evidence type="ECO:0000256" key="2">
    <source>
        <dbReference type="ARBA" id="ARBA00023043"/>
    </source>
</evidence>
<keyword evidence="5" id="KW-1185">Reference proteome</keyword>
<dbReference type="Pfam" id="PF12796">
    <property type="entry name" value="Ank_2"/>
    <property type="match status" value="1"/>
</dbReference>
<gene>
    <name evidence="4" type="ORF">CMUS01_15077</name>
</gene>
<comment type="caution">
    <text evidence="4">The sequence shown here is derived from an EMBL/GenBank/DDBJ whole genome shotgun (WGS) entry which is preliminary data.</text>
</comment>
<dbReference type="PROSITE" id="PS50088">
    <property type="entry name" value="ANK_REPEAT"/>
    <property type="match status" value="2"/>
</dbReference>
<name>A0A8H6IZQ8_9PEZI</name>
<sequence length="352" mass="38935">MNDTLRRRLPEELLIIVVEQTSDRRTLLSMMLVCRSMHRYAERVCFEVFFASRGLGWIFDALRPGCPPGRNQGGRALELLERASRYCRPRELPAIEVGDLSLPCFTPQNSIPADEFMVGRQTFKGRISLLQLAALSNHVEIVEFLIRGGVDVNATPEILHHPGGSDLELSQATPLLLATTANSVEVAQLLLEQGADIGRSWVALLQCGSGELVSMFLKKHPGLLHIPVDTGSGNGDRSPLIFALECNVRDPSSVVDVLIAHGANTAWIEHVYRLRGSCVGWALERGWLGLALFFAKTYGRQQDAYDAFRVEGEVDEEILGKRIGIVEALIGRDVQVMPGWKSYFALPLAYSV</sequence>
<proteinExistence type="predicted"/>
<keyword evidence="2 3" id="KW-0040">ANK repeat</keyword>
<keyword evidence="1" id="KW-0677">Repeat</keyword>
<accession>A0A8H6IZQ8</accession>
<evidence type="ECO:0000313" key="5">
    <source>
        <dbReference type="Proteomes" id="UP000639643"/>
    </source>
</evidence>
<dbReference type="EMBL" id="WIGM01001195">
    <property type="protein sequence ID" value="KAF6803483.1"/>
    <property type="molecule type" value="Genomic_DNA"/>
</dbReference>
<dbReference type="Gene3D" id="1.25.40.20">
    <property type="entry name" value="Ankyrin repeat-containing domain"/>
    <property type="match status" value="1"/>
</dbReference>
<dbReference type="OrthoDB" id="444631at2759"/>
<dbReference type="InterPro" id="IPR002110">
    <property type="entry name" value="Ankyrin_rpt"/>
</dbReference>
<dbReference type="SMART" id="SM00248">
    <property type="entry name" value="ANK"/>
    <property type="match status" value="3"/>
</dbReference>
<feature type="repeat" description="ANK" evidence="3">
    <location>
        <begin position="125"/>
        <end position="157"/>
    </location>
</feature>
<organism evidence="4 5">
    <name type="scientific">Colletotrichum musicola</name>
    <dbReference type="NCBI Taxonomy" id="2175873"/>
    <lineage>
        <taxon>Eukaryota</taxon>
        <taxon>Fungi</taxon>
        <taxon>Dikarya</taxon>
        <taxon>Ascomycota</taxon>
        <taxon>Pezizomycotina</taxon>
        <taxon>Sordariomycetes</taxon>
        <taxon>Hypocreomycetidae</taxon>
        <taxon>Glomerellales</taxon>
        <taxon>Glomerellaceae</taxon>
        <taxon>Colletotrichum</taxon>
        <taxon>Colletotrichum orchidearum species complex</taxon>
    </lineage>
</organism>
<dbReference type="PANTHER" id="PTHR24189">
    <property type="entry name" value="MYOTROPHIN"/>
    <property type="match status" value="1"/>
</dbReference>
<evidence type="ECO:0000256" key="1">
    <source>
        <dbReference type="ARBA" id="ARBA00022737"/>
    </source>
</evidence>
<protein>
    <recommendedName>
        <fullName evidence="6">Ankyrin</fullName>
    </recommendedName>
</protein>
<dbReference type="InterPro" id="IPR050745">
    <property type="entry name" value="Multifunctional_regulatory"/>
</dbReference>
<reference evidence="4" key="1">
    <citation type="journal article" date="2020" name="Phytopathology">
        <title>Genome Sequence Resources of Colletotrichum truncatum, C. plurivorum, C. musicola, and C. sojae: Four Species Pathogenic to Soybean (Glycine max).</title>
        <authorList>
            <person name="Rogerio F."/>
            <person name="Boufleur T.R."/>
            <person name="Ciampi-Guillardi M."/>
            <person name="Sukno S.A."/>
            <person name="Thon M.R."/>
            <person name="Massola Junior N.S."/>
            <person name="Baroncelli R."/>
        </authorList>
    </citation>
    <scope>NUCLEOTIDE SEQUENCE</scope>
    <source>
        <strain evidence="4">LFN0074</strain>
    </source>
</reference>